<organism evidence="11 12">
    <name type="scientific">Pseudomonas putida</name>
    <name type="common">Arthrobacter siderocapsulatus</name>
    <dbReference type="NCBI Taxonomy" id="303"/>
    <lineage>
        <taxon>Bacteria</taxon>
        <taxon>Pseudomonadati</taxon>
        <taxon>Pseudomonadota</taxon>
        <taxon>Gammaproteobacteria</taxon>
        <taxon>Pseudomonadales</taxon>
        <taxon>Pseudomonadaceae</taxon>
        <taxon>Pseudomonas</taxon>
    </lineage>
</organism>
<dbReference type="GO" id="GO:0005886">
    <property type="term" value="C:plasma membrane"/>
    <property type="evidence" value="ECO:0007669"/>
    <property type="project" value="UniProtKB-SubCell"/>
</dbReference>
<keyword evidence="2" id="KW-0813">Transport</keyword>
<dbReference type="SMART" id="SM00382">
    <property type="entry name" value="AAA"/>
    <property type="match status" value="1"/>
</dbReference>
<dbReference type="RefSeq" id="WP_115275119.1">
    <property type="nucleotide sequence ID" value="NZ_UGUY01000001.1"/>
</dbReference>
<dbReference type="PROSITE" id="PS50893">
    <property type="entry name" value="ABC_TRANSPORTER_2"/>
    <property type="match status" value="1"/>
</dbReference>
<evidence type="ECO:0000256" key="8">
    <source>
        <dbReference type="SAM" id="Phobius"/>
    </source>
</evidence>
<feature type="domain" description="ABC transmembrane type-1" evidence="10">
    <location>
        <begin position="40"/>
        <end position="327"/>
    </location>
</feature>
<comment type="subcellular location">
    <subcellularLocation>
        <location evidence="1">Cell membrane</location>
        <topology evidence="1">Multi-pass membrane protein</topology>
    </subcellularLocation>
</comment>
<dbReference type="GO" id="GO:0005524">
    <property type="term" value="F:ATP binding"/>
    <property type="evidence" value="ECO:0007669"/>
    <property type="project" value="UniProtKB-KW"/>
</dbReference>
<dbReference type="InterPro" id="IPR027417">
    <property type="entry name" value="P-loop_NTPase"/>
</dbReference>
<feature type="transmembrane region" description="Helical" evidence="8">
    <location>
        <begin position="270"/>
        <end position="290"/>
    </location>
</feature>
<accession>A0A379KQ45</accession>
<reference evidence="11 12" key="1">
    <citation type="submission" date="2018-06" db="EMBL/GenBank/DDBJ databases">
        <authorList>
            <consortium name="Pathogen Informatics"/>
            <person name="Doyle S."/>
        </authorList>
    </citation>
    <scope>NUCLEOTIDE SEQUENCE [LARGE SCALE GENOMIC DNA]</scope>
    <source>
        <strain evidence="11 12">NCTC7914</strain>
    </source>
</reference>
<evidence type="ECO:0000313" key="12">
    <source>
        <dbReference type="Proteomes" id="UP000254602"/>
    </source>
</evidence>
<dbReference type="PANTHER" id="PTHR43394">
    <property type="entry name" value="ATP-DEPENDENT PERMEASE MDL1, MITOCHONDRIAL"/>
    <property type="match status" value="1"/>
</dbReference>
<dbReference type="SUPFAM" id="SSF90123">
    <property type="entry name" value="ABC transporter transmembrane region"/>
    <property type="match status" value="1"/>
</dbReference>
<dbReference type="PROSITE" id="PS00211">
    <property type="entry name" value="ABC_TRANSPORTER_1"/>
    <property type="match status" value="1"/>
</dbReference>
<dbReference type="SUPFAM" id="SSF52540">
    <property type="entry name" value="P-loop containing nucleoside triphosphate hydrolases"/>
    <property type="match status" value="1"/>
</dbReference>
<evidence type="ECO:0000256" key="3">
    <source>
        <dbReference type="ARBA" id="ARBA00022692"/>
    </source>
</evidence>
<keyword evidence="3 8" id="KW-0812">Transmembrane</keyword>
<protein>
    <submittedName>
        <fullName evidence="11">ABC transporter ATP-binding protein/permease</fullName>
        <ecNumber evidence="11">3.6.3.-</ecNumber>
    </submittedName>
</protein>
<dbReference type="InterPro" id="IPR039421">
    <property type="entry name" value="Type_1_exporter"/>
</dbReference>
<evidence type="ECO:0000256" key="6">
    <source>
        <dbReference type="ARBA" id="ARBA00022989"/>
    </source>
</evidence>
<feature type="transmembrane region" description="Helical" evidence="8">
    <location>
        <begin position="184"/>
        <end position="203"/>
    </location>
</feature>
<keyword evidence="5 11" id="KW-0067">ATP-binding</keyword>
<dbReference type="PANTHER" id="PTHR43394:SF1">
    <property type="entry name" value="ATP-BINDING CASSETTE SUB-FAMILY B MEMBER 10, MITOCHONDRIAL"/>
    <property type="match status" value="1"/>
</dbReference>
<evidence type="ECO:0000256" key="1">
    <source>
        <dbReference type="ARBA" id="ARBA00004651"/>
    </source>
</evidence>
<dbReference type="InterPro" id="IPR036640">
    <property type="entry name" value="ABC1_TM_sf"/>
</dbReference>
<dbReference type="EC" id="3.6.3.-" evidence="11"/>
<dbReference type="FunFam" id="3.40.50.300:FF:000287">
    <property type="entry name" value="Multidrug ABC transporter ATP-binding protein"/>
    <property type="match status" value="1"/>
</dbReference>
<dbReference type="GO" id="GO:0015421">
    <property type="term" value="F:ABC-type oligopeptide transporter activity"/>
    <property type="evidence" value="ECO:0007669"/>
    <property type="project" value="TreeGrafter"/>
</dbReference>
<feature type="transmembrane region" description="Helical" evidence="8">
    <location>
        <begin position="155"/>
        <end position="178"/>
    </location>
</feature>
<evidence type="ECO:0000259" key="10">
    <source>
        <dbReference type="PROSITE" id="PS50929"/>
    </source>
</evidence>
<evidence type="ECO:0000259" key="9">
    <source>
        <dbReference type="PROSITE" id="PS50893"/>
    </source>
</evidence>
<dbReference type="InterPro" id="IPR011527">
    <property type="entry name" value="ABC1_TM_dom"/>
</dbReference>
<dbReference type="AlphaFoldDB" id="A0A379KQ45"/>
<evidence type="ECO:0000256" key="7">
    <source>
        <dbReference type="ARBA" id="ARBA00023136"/>
    </source>
</evidence>
<dbReference type="Pfam" id="PF00664">
    <property type="entry name" value="ABC_membrane"/>
    <property type="match status" value="1"/>
</dbReference>
<evidence type="ECO:0000256" key="5">
    <source>
        <dbReference type="ARBA" id="ARBA00022840"/>
    </source>
</evidence>
<evidence type="ECO:0000313" key="11">
    <source>
        <dbReference type="EMBL" id="SUD70143.1"/>
    </source>
</evidence>
<keyword evidence="11" id="KW-0378">Hydrolase</keyword>
<dbReference type="InterPro" id="IPR017871">
    <property type="entry name" value="ABC_transporter-like_CS"/>
</dbReference>
<evidence type="ECO:0000256" key="2">
    <source>
        <dbReference type="ARBA" id="ARBA00022448"/>
    </source>
</evidence>
<keyword evidence="6 8" id="KW-1133">Transmembrane helix</keyword>
<dbReference type="InterPro" id="IPR003593">
    <property type="entry name" value="AAA+_ATPase"/>
</dbReference>
<feature type="domain" description="ABC transporter" evidence="9">
    <location>
        <begin position="361"/>
        <end position="600"/>
    </location>
</feature>
<evidence type="ECO:0000256" key="4">
    <source>
        <dbReference type="ARBA" id="ARBA00022741"/>
    </source>
</evidence>
<dbReference type="InterPro" id="IPR003439">
    <property type="entry name" value="ABC_transporter-like_ATP-bd"/>
</dbReference>
<feature type="transmembrane region" description="Helical" evidence="8">
    <location>
        <begin position="38"/>
        <end position="63"/>
    </location>
</feature>
<keyword evidence="4" id="KW-0547">Nucleotide-binding</keyword>
<sequence length="617" mass="67560">MLRAFERRLDPFPPDEAPPPPVGLLRFLWACTRGARGYVLALALLSAGVSIYEAWLFSFLGQVVDLLAAWQAGGAADGQETRVLWGIAIVLLTSIGLVALRTMVQHQVLAINLPLRLRWDFHRLMLRQSLSFFSDEFSGRVTTKVMQTALAVREVLFTIIEIAPGIGVYFIAIIALAGGFDLKLMLPFIAWVALFGLAMLYFVPRLGQVGQEQAHARSSMTGRVSDAYTNITTVKLFSHSKREAHFARAAMEDFKLTGFRQMRLVSQFEIVNQALVVGLIAGAGGYALWLWHQGEVGTGAVAAITAMALRVNGMSHWIMWQMTSLFENIGTVQDGMETLTRGPKVQDAPNAGVLKTTGGAVDFDNVSFNYNGERQVLDGLTLHIRPGEKVGLVGRSGAGKSTLINLLLRFYDVDSGEIRIDGQNIAKVTQDSLRSAIGMVTQDTSLLHRSIRDNIAYGRPDATEQQIRRAAANAQADAFIEQLSDRQGHSGYDTLVGERGIKLSGGQRQRIAIARVMLKNAPILLLDEATSALDSEVEVAIQESLNEMMEGKTVIAIAHRLSTIAAMDRLIVMDEGRIIEQGTHSELLARNGTYARLWQHQSGGFLGEDQGVAEAME</sequence>
<dbReference type="Gene3D" id="3.40.50.300">
    <property type="entry name" value="P-loop containing nucleotide triphosphate hydrolases"/>
    <property type="match status" value="1"/>
</dbReference>
<name>A0A379KQ45_PSEPU</name>
<gene>
    <name evidence="11" type="ORF">NCTC7914_04293</name>
</gene>
<proteinExistence type="predicted"/>
<dbReference type="EMBL" id="UGUY01000001">
    <property type="protein sequence ID" value="SUD70143.1"/>
    <property type="molecule type" value="Genomic_DNA"/>
</dbReference>
<feature type="transmembrane region" description="Helical" evidence="8">
    <location>
        <begin position="83"/>
        <end position="100"/>
    </location>
</feature>
<dbReference type="Proteomes" id="UP000254602">
    <property type="component" value="Unassembled WGS sequence"/>
</dbReference>
<dbReference type="GO" id="GO:0016887">
    <property type="term" value="F:ATP hydrolysis activity"/>
    <property type="evidence" value="ECO:0007669"/>
    <property type="project" value="InterPro"/>
</dbReference>
<dbReference type="Pfam" id="PF00005">
    <property type="entry name" value="ABC_tran"/>
    <property type="match status" value="1"/>
</dbReference>
<dbReference type="FunFam" id="1.20.1560.10:FF:000070">
    <property type="entry name" value="Multidrug ABC transporter ATP-binding protein"/>
    <property type="match status" value="1"/>
</dbReference>
<dbReference type="Gene3D" id="1.20.1560.10">
    <property type="entry name" value="ABC transporter type 1, transmembrane domain"/>
    <property type="match status" value="1"/>
</dbReference>
<dbReference type="PROSITE" id="PS50929">
    <property type="entry name" value="ABC_TM1F"/>
    <property type="match status" value="1"/>
</dbReference>
<keyword evidence="7 8" id="KW-0472">Membrane</keyword>